<dbReference type="Pfam" id="PF03729">
    <property type="entry name" value="DUF308"/>
    <property type="match status" value="1"/>
</dbReference>
<dbReference type="GO" id="GO:0005886">
    <property type="term" value="C:plasma membrane"/>
    <property type="evidence" value="ECO:0007669"/>
    <property type="project" value="TreeGrafter"/>
</dbReference>
<keyword evidence="3" id="KW-1185">Reference proteome</keyword>
<feature type="transmembrane region" description="Helical" evidence="1">
    <location>
        <begin position="54"/>
        <end position="74"/>
    </location>
</feature>
<protein>
    <recommendedName>
        <fullName evidence="4">HdeD family acid-resistance protein</fullName>
    </recommendedName>
</protein>
<feature type="transmembrane region" description="Helical" evidence="1">
    <location>
        <begin position="106"/>
        <end position="127"/>
    </location>
</feature>
<feature type="transmembrane region" description="Helical" evidence="1">
    <location>
        <begin position="164"/>
        <end position="188"/>
    </location>
</feature>
<evidence type="ECO:0000313" key="3">
    <source>
        <dbReference type="Proteomes" id="UP001143364"/>
    </source>
</evidence>
<dbReference type="EMBL" id="BSFK01000005">
    <property type="protein sequence ID" value="GLK76080.1"/>
    <property type="molecule type" value="Genomic_DNA"/>
</dbReference>
<feature type="transmembrane region" description="Helical" evidence="1">
    <location>
        <begin position="81"/>
        <end position="100"/>
    </location>
</feature>
<dbReference type="RefSeq" id="WP_271204002.1">
    <property type="nucleotide sequence ID" value="NZ_BSFK01000005.1"/>
</dbReference>
<organism evidence="2 3">
    <name type="scientific">Methylopila jiangsuensis</name>
    <dbReference type="NCBI Taxonomy" id="586230"/>
    <lineage>
        <taxon>Bacteria</taxon>
        <taxon>Pseudomonadati</taxon>
        <taxon>Pseudomonadota</taxon>
        <taxon>Alphaproteobacteria</taxon>
        <taxon>Hyphomicrobiales</taxon>
        <taxon>Methylopilaceae</taxon>
        <taxon>Methylopila</taxon>
    </lineage>
</organism>
<evidence type="ECO:0008006" key="4">
    <source>
        <dbReference type="Google" id="ProtNLM"/>
    </source>
</evidence>
<reference evidence="2" key="2">
    <citation type="submission" date="2023-01" db="EMBL/GenBank/DDBJ databases">
        <authorList>
            <person name="Sun Q."/>
            <person name="Evtushenko L."/>
        </authorList>
    </citation>
    <scope>NUCLEOTIDE SEQUENCE</scope>
    <source>
        <strain evidence="2">VKM B-2555</strain>
    </source>
</reference>
<evidence type="ECO:0000256" key="1">
    <source>
        <dbReference type="SAM" id="Phobius"/>
    </source>
</evidence>
<accession>A0A9W6JEF8</accession>
<evidence type="ECO:0000313" key="2">
    <source>
        <dbReference type="EMBL" id="GLK76080.1"/>
    </source>
</evidence>
<reference evidence="2" key="1">
    <citation type="journal article" date="2014" name="Int. J. Syst. Evol. Microbiol.">
        <title>Complete genome sequence of Corynebacterium casei LMG S-19264T (=DSM 44701T), isolated from a smear-ripened cheese.</title>
        <authorList>
            <consortium name="US DOE Joint Genome Institute (JGI-PGF)"/>
            <person name="Walter F."/>
            <person name="Albersmeier A."/>
            <person name="Kalinowski J."/>
            <person name="Ruckert C."/>
        </authorList>
    </citation>
    <scope>NUCLEOTIDE SEQUENCE</scope>
    <source>
        <strain evidence="2">VKM B-2555</strain>
    </source>
</reference>
<comment type="caution">
    <text evidence="2">The sequence shown here is derived from an EMBL/GenBank/DDBJ whole genome shotgun (WGS) entry which is preliminary data.</text>
</comment>
<keyword evidence="1" id="KW-0812">Transmembrane</keyword>
<keyword evidence="1" id="KW-1133">Transmembrane helix</keyword>
<dbReference type="InterPro" id="IPR052712">
    <property type="entry name" value="Acid_resist_chaperone_HdeD"/>
</dbReference>
<dbReference type="AlphaFoldDB" id="A0A9W6JEF8"/>
<feature type="transmembrane region" description="Helical" evidence="1">
    <location>
        <begin position="139"/>
        <end position="158"/>
    </location>
</feature>
<sequence length="193" mass="19919">MTTTGSDLGGPRSLGDALAEARSNWGWFVALGVGLILCGLLAAFNLLAATLASMLVVAVAMIAGGVLNVVAAFRARSWGRFALWLAAGLLYLLSGVLVIANPLLASAVLTLFAAAALFVSGALRIWVGLSARPHEGWGWIVFAGALSAVAGVVIATGWPVNSLWVIGLFLALDLLTHGWAYVALGLALRSRPL</sequence>
<keyword evidence="1" id="KW-0472">Membrane</keyword>
<dbReference type="InterPro" id="IPR005325">
    <property type="entry name" value="DUF308_memb"/>
</dbReference>
<name>A0A9W6JEF8_9HYPH</name>
<proteinExistence type="predicted"/>
<feature type="transmembrane region" description="Helical" evidence="1">
    <location>
        <begin position="25"/>
        <end position="48"/>
    </location>
</feature>
<dbReference type="PANTHER" id="PTHR34989:SF1">
    <property type="entry name" value="PROTEIN HDED"/>
    <property type="match status" value="1"/>
</dbReference>
<gene>
    <name evidence="2" type="ORF">GCM10008171_13340</name>
</gene>
<dbReference type="Proteomes" id="UP001143364">
    <property type="component" value="Unassembled WGS sequence"/>
</dbReference>
<dbReference type="PANTHER" id="PTHR34989">
    <property type="entry name" value="PROTEIN HDED"/>
    <property type="match status" value="1"/>
</dbReference>